<dbReference type="GO" id="GO:0033925">
    <property type="term" value="F:mannosyl-glycoprotein endo-beta-N-acetylglucosaminidase activity"/>
    <property type="evidence" value="ECO:0007669"/>
    <property type="project" value="InterPro"/>
</dbReference>
<accession>A0AA37SWE5</accession>
<dbReference type="PANTHER" id="PTHR13246:SF1">
    <property type="entry name" value="CYTOSOLIC ENDO-BETA-N-ACETYLGLUCOSAMINIDASE"/>
    <property type="match status" value="1"/>
</dbReference>
<dbReference type="InterPro" id="IPR005201">
    <property type="entry name" value="TIM_ENGase"/>
</dbReference>
<evidence type="ECO:0000313" key="4">
    <source>
        <dbReference type="Proteomes" id="UP001156601"/>
    </source>
</evidence>
<protein>
    <recommendedName>
        <fullName evidence="2">Cytosolic endo-beta-N-acetylglucosaminidase TIM barrel domain-containing protein</fullName>
    </recommendedName>
</protein>
<dbReference type="Proteomes" id="UP001156601">
    <property type="component" value="Unassembled WGS sequence"/>
</dbReference>
<comment type="caution">
    <text evidence="3">The sequence shown here is derived from an EMBL/GenBank/DDBJ whole genome shotgun (WGS) entry which is preliminary data.</text>
</comment>
<dbReference type="Gene3D" id="2.60.120.260">
    <property type="entry name" value="Galactose-binding domain-like"/>
    <property type="match status" value="1"/>
</dbReference>
<evidence type="ECO:0000256" key="1">
    <source>
        <dbReference type="SAM" id="SignalP"/>
    </source>
</evidence>
<name>A0AA37SWE5_9ALTE</name>
<feature type="domain" description="Cytosolic endo-beta-N-acetylglucosaminidase TIM barrel" evidence="2">
    <location>
        <begin position="98"/>
        <end position="433"/>
    </location>
</feature>
<gene>
    <name evidence="3" type="ORF">GCM10007852_13100</name>
</gene>
<dbReference type="RefSeq" id="WP_284216701.1">
    <property type="nucleotide sequence ID" value="NZ_BSOT01000005.1"/>
</dbReference>
<dbReference type="CDD" id="cd06547">
    <property type="entry name" value="GH85_ENGase"/>
    <property type="match status" value="1"/>
</dbReference>
<dbReference type="Gene3D" id="3.20.20.80">
    <property type="entry name" value="Glycosidases"/>
    <property type="match status" value="1"/>
</dbReference>
<reference evidence="3" key="1">
    <citation type="journal article" date="2014" name="Int. J. Syst. Evol. Microbiol.">
        <title>Complete genome sequence of Corynebacterium casei LMG S-19264T (=DSM 44701T), isolated from a smear-ripened cheese.</title>
        <authorList>
            <consortium name="US DOE Joint Genome Institute (JGI-PGF)"/>
            <person name="Walter F."/>
            <person name="Albersmeier A."/>
            <person name="Kalinowski J."/>
            <person name="Ruckert C."/>
        </authorList>
    </citation>
    <scope>NUCLEOTIDE SEQUENCE</scope>
    <source>
        <strain evidence="3">NBRC 110023</strain>
    </source>
</reference>
<feature type="chain" id="PRO_5041395921" description="Cytosolic endo-beta-N-acetylglucosaminidase TIM barrel domain-containing protein" evidence="1">
    <location>
        <begin position="27"/>
        <end position="597"/>
    </location>
</feature>
<proteinExistence type="predicted"/>
<keyword evidence="1" id="KW-0732">Signal</keyword>
<organism evidence="3 4">
    <name type="scientific">Agaribacter marinus</name>
    <dbReference type="NCBI Taxonomy" id="1431249"/>
    <lineage>
        <taxon>Bacteria</taxon>
        <taxon>Pseudomonadati</taxon>
        <taxon>Pseudomonadota</taxon>
        <taxon>Gammaproteobacteria</taxon>
        <taxon>Alteromonadales</taxon>
        <taxon>Alteromonadaceae</taxon>
        <taxon>Agaribacter</taxon>
    </lineage>
</organism>
<dbReference type="GO" id="GO:0005829">
    <property type="term" value="C:cytosol"/>
    <property type="evidence" value="ECO:0007669"/>
    <property type="project" value="UniProtKB-SubCell"/>
</dbReference>
<dbReference type="EMBL" id="BSOT01000005">
    <property type="protein sequence ID" value="GLR70402.1"/>
    <property type="molecule type" value="Genomic_DNA"/>
</dbReference>
<dbReference type="InterPro" id="IPR032979">
    <property type="entry name" value="ENGase"/>
</dbReference>
<reference evidence="3" key="2">
    <citation type="submission" date="2023-01" db="EMBL/GenBank/DDBJ databases">
        <title>Draft genome sequence of Agaribacter marinus strain NBRC 110023.</title>
        <authorList>
            <person name="Sun Q."/>
            <person name="Mori K."/>
        </authorList>
    </citation>
    <scope>NUCLEOTIDE SEQUENCE</scope>
    <source>
        <strain evidence="3">NBRC 110023</strain>
    </source>
</reference>
<dbReference type="Pfam" id="PF03644">
    <property type="entry name" value="Glyco_hydro_85"/>
    <property type="match status" value="1"/>
</dbReference>
<keyword evidence="4" id="KW-1185">Reference proteome</keyword>
<evidence type="ECO:0000313" key="3">
    <source>
        <dbReference type="EMBL" id="GLR70402.1"/>
    </source>
</evidence>
<sequence>MRKSIFSKYVAVFIVLAALCSGALHAEIKHSQPPFSLTLSQALDWHETSEFATKDNVSRIPLATRIDPRIGALQANLDSHARILLAPDGMNNFGNYLHEQDSFNLYNFTNWAYIDTLNWFAGTADQTVNVPARPWVEAAHKNGVRVLGTVFLGIAQWGGSADTVERLLVQDDAGRFIAAHKLVAMAEYYGFDGWLINQETNLQAVKDEHGNIIPGEIDKERAAKLALKMQDFMRYLTNLAPPHIEIHWYDSMIMDGRVRWQNALNEKNLPFFQEDKDSPRSADAMFVNYWWNGEMLNDSAELAKQKGRSPYDVYFGADLWPERKAQRAFSTYTWLDAIFPKNAPAKTSLALFANNVNFNFSGTDKLPAYSRYQQDPNDVERFYETEQRLFAGNDLNVAIKDYEEWPGIGAHVAARSVISSLPFSTYFNTGHGRLRMKGGQKVSADDWHDIAQQDILPTWQFAVQNTMTKGLVDIQYDFSDAYNGGSSLRFTIAPFADEHIEIPLFKTQLLLSNNTRLIANVKSEEASASEVYLLLSFSDGNQTRVPLAANSAFSTGEWSSSSQVLSANIGQTLTRISLQVNAGNKKKTFLLGGLHIE</sequence>
<dbReference type="AlphaFoldDB" id="A0AA37SWE5"/>
<feature type="signal peptide" evidence="1">
    <location>
        <begin position="1"/>
        <end position="26"/>
    </location>
</feature>
<dbReference type="PANTHER" id="PTHR13246">
    <property type="entry name" value="ENDO BETA N-ACETYLGLUCOSAMINIDASE"/>
    <property type="match status" value="1"/>
</dbReference>
<evidence type="ECO:0000259" key="2">
    <source>
        <dbReference type="Pfam" id="PF03644"/>
    </source>
</evidence>